<accession>A0ABN6BHX1</accession>
<evidence type="ECO:0000256" key="1">
    <source>
        <dbReference type="SAM" id="MobiDB-lite"/>
    </source>
</evidence>
<dbReference type="Proteomes" id="UP000467379">
    <property type="component" value="Plasmid pJCM12687"/>
</dbReference>
<evidence type="ECO:0000313" key="2">
    <source>
        <dbReference type="EMBL" id="BBZ15426.1"/>
    </source>
</evidence>
<dbReference type="EMBL" id="AP022607">
    <property type="protein sequence ID" value="BBZ15426.1"/>
    <property type="molecule type" value="Genomic_DNA"/>
</dbReference>
<name>A0ABN6BHX1_9MYCO</name>
<keyword evidence="2" id="KW-0614">Plasmid</keyword>
<sequence length="74" mass="8165">MAHKDDVTKIVPIENTHNVGDVGFEVHRRAEQVSALSEPGKRRREDVVAASAKPISHPLPAPSTVHASRNEHKR</sequence>
<keyword evidence="3" id="KW-1185">Reference proteome</keyword>
<proteinExistence type="predicted"/>
<protein>
    <submittedName>
        <fullName evidence="2">Uncharacterized protein</fullName>
    </submittedName>
</protein>
<evidence type="ECO:0000313" key="3">
    <source>
        <dbReference type="Proteomes" id="UP000467379"/>
    </source>
</evidence>
<feature type="region of interest" description="Disordered" evidence="1">
    <location>
        <begin position="33"/>
        <end position="74"/>
    </location>
</feature>
<geneLocation type="plasmid" evidence="2 3">
    <name>pJCM12687</name>
</geneLocation>
<organism evidence="2 3">
    <name type="scientific">Mycobacterium branderi</name>
    <dbReference type="NCBI Taxonomy" id="43348"/>
    <lineage>
        <taxon>Bacteria</taxon>
        <taxon>Bacillati</taxon>
        <taxon>Actinomycetota</taxon>
        <taxon>Actinomycetes</taxon>
        <taxon>Mycobacteriales</taxon>
        <taxon>Mycobacteriaceae</taxon>
        <taxon>Mycobacterium</taxon>
    </lineage>
</organism>
<reference evidence="2 3" key="1">
    <citation type="journal article" date="2019" name="Emerg. Microbes Infect.">
        <title>Comprehensive subspecies identification of 175 nontuberculous mycobacteria species based on 7547 genomic profiles.</title>
        <authorList>
            <person name="Matsumoto Y."/>
            <person name="Kinjo T."/>
            <person name="Motooka D."/>
            <person name="Nabeya D."/>
            <person name="Jung N."/>
            <person name="Uechi K."/>
            <person name="Horii T."/>
            <person name="Iida T."/>
            <person name="Fujita J."/>
            <person name="Nakamura S."/>
        </authorList>
    </citation>
    <scope>NUCLEOTIDE SEQUENCE [LARGE SCALE GENOMIC DNA]</scope>
    <source>
        <strain evidence="2 3">JCM 12687</strain>
        <plasmid evidence="2">pJCM12687</plasmid>
    </source>
</reference>
<gene>
    <name evidence="2" type="ORF">MBRA_56210</name>
</gene>